<dbReference type="Ensembl" id="ENSHHUT00000027951.1">
    <property type="protein sequence ID" value="ENSHHUP00000026888.1"/>
    <property type="gene ID" value="ENSHHUG00000017017.1"/>
</dbReference>
<sequence>MDYKKLHYRHFGIEVFTEYEQIPKKRADCVVTTATLADNGERNRFRDVVPYEENRVELVPNKENNTGYINASHIKVGSGHRVYTSRLIRVNHIPLL</sequence>
<dbReference type="GeneTree" id="ENSGT00940000156874"/>
<dbReference type="SUPFAM" id="SSF52799">
    <property type="entry name" value="(Phosphotyrosine protein) phosphatases II"/>
    <property type="match status" value="1"/>
</dbReference>
<dbReference type="GO" id="GO:0005737">
    <property type="term" value="C:cytoplasm"/>
    <property type="evidence" value="ECO:0007669"/>
    <property type="project" value="TreeGrafter"/>
</dbReference>
<dbReference type="AlphaFoldDB" id="A0A4W5LM04"/>
<dbReference type="InterPro" id="IPR029021">
    <property type="entry name" value="Prot-tyrosine_phosphatase-like"/>
</dbReference>
<dbReference type="GO" id="GO:0001946">
    <property type="term" value="P:lymphangiogenesis"/>
    <property type="evidence" value="ECO:0007669"/>
    <property type="project" value="TreeGrafter"/>
</dbReference>
<dbReference type="STRING" id="62062.ENSHHUP00000026888"/>
<evidence type="ECO:0000313" key="2">
    <source>
        <dbReference type="Ensembl" id="ENSHHUP00000026888.1"/>
    </source>
</evidence>
<protein>
    <recommendedName>
        <fullName evidence="1">Tyrosine-protein phosphatase domain-containing protein</fullName>
    </recommendedName>
</protein>
<accession>A0A4W5LM04</accession>
<name>A0A4W5LM04_9TELE</name>
<reference evidence="2" key="3">
    <citation type="submission" date="2025-09" db="UniProtKB">
        <authorList>
            <consortium name="Ensembl"/>
        </authorList>
    </citation>
    <scope>IDENTIFICATION</scope>
</reference>
<keyword evidence="3" id="KW-1185">Reference proteome</keyword>
<dbReference type="PANTHER" id="PTHR45706:SF6">
    <property type="entry name" value="TYROSINE-PROTEIN PHOSPHATASE NON-RECEPTOR TYPE 14"/>
    <property type="match status" value="1"/>
</dbReference>
<dbReference type="PANTHER" id="PTHR45706">
    <property type="entry name" value="TYROSINE-PROTEIN PHOSPHATASE"/>
    <property type="match status" value="1"/>
</dbReference>
<feature type="domain" description="Tyrosine-protein phosphatase" evidence="1">
    <location>
        <begin position="15"/>
        <end position="96"/>
    </location>
</feature>
<evidence type="ECO:0000313" key="3">
    <source>
        <dbReference type="Proteomes" id="UP000314982"/>
    </source>
</evidence>
<organism evidence="2 3">
    <name type="scientific">Hucho hucho</name>
    <name type="common">huchen</name>
    <dbReference type="NCBI Taxonomy" id="62062"/>
    <lineage>
        <taxon>Eukaryota</taxon>
        <taxon>Metazoa</taxon>
        <taxon>Chordata</taxon>
        <taxon>Craniata</taxon>
        <taxon>Vertebrata</taxon>
        <taxon>Euteleostomi</taxon>
        <taxon>Actinopterygii</taxon>
        <taxon>Neopterygii</taxon>
        <taxon>Teleostei</taxon>
        <taxon>Protacanthopterygii</taxon>
        <taxon>Salmoniformes</taxon>
        <taxon>Salmonidae</taxon>
        <taxon>Salmoninae</taxon>
        <taxon>Hucho</taxon>
    </lineage>
</organism>
<dbReference type="PROSITE" id="PS50055">
    <property type="entry name" value="TYR_PHOSPHATASE_PTP"/>
    <property type="match status" value="1"/>
</dbReference>
<dbReference type="Pfam" id="PF00102">
    <property type="entry name" value="Y_phosphatase"/>
    <property type="match status" value="1"/>
</dbReference>
<dbReference type="Proteomes" id="UP000314982">
    <property type="component" value="Unassembled WGS sequence"/>
</dbReference>
<evidence type="ECO:0000259" key="1">
    <source>
        <dbReference type="PROSITE" id="PS50055"/>
    </source>
</evidence>
<dbReference type="InterPro" id="IPR000242">
    <property type="entry name" value="PTP_cat"/>
</dbReference>
<reference evidence="2" key="2">
    <citation type="submission" date="2025-08" db="UniProtKB">
        <authorList>
            <consortium name="Ensembl"/>
        </authorList>
    </citation>
    <scope>IDENTIFICATION</scope>
</reference>
<proteinExistence type="predicted"/>
<dbReference type="Gene3D" id="3.90.190.10">
    <property type="entry name" value="Protein tyrosine phosphatase superfamily"/>
    <property type="match status" value="1"/>
</dbReference>
<dbReference type="GO" id="GO:0004725">
    <property type="term" value="F:protein tyrosine phosphatase activity"/>
    <property type="evidence" value="ECO:0007669"/>
    <property type="project" value="InterPro"/>
</dbReference>
<reference evidence="3" key="1">
    <citation type="submission" date="2018-06" db="EMBL/GenBank/DDBJ databases">
        <title>Genome assembly of Danube salmon.</title>
        <authorList>
            <person name="Macqueen D.J."/>
            <person name="Gundappa M.K."/>
        </authorList>
    </citation>
    <scope>NUCLEOTIDE SEQUENCE [LARGE SCALE GENOMIC DNA]</scope>
</reference>